<dbReference type="InterPro" id="IPR006212">
    <property type="entry name" value="Furin_repeat"/>
</dbReference>
<dbReference type="Pfam" id="PF00754">
    <property type="entry name" value="F5_F8_type_C"/>
    <property type="match status" value="1"/>
</dbReference>
<dbReference type="SUPFAM" id="SSF57440">
    <property type="entry name" value="Kringle-like"/>
    <property type="match status" value="1"/>
</dbReference>
<dbReference type="PANTHER" id="PTHR46549:SF1">
    <property type="entry name" value="MACPF DOMAIN-CONTAINING PROTEIN"/>
    <property type="match status" value="1"/>
</dbReference>
<dbReference type="SUPFAM" id="SSF49785">
    <property type="entry name" value="Galactose-binding domain-like"/>
    <property type="match status" value="1"/>
</dbReference>
<dbReference type="CDD" id="cd00108">
    <property type="entry name" value="KR"/>
    <property type="match status" value="1"/>
</dbReference>
<dbReference type="InterPro" id="IPR008979">
    <property type="entry name" value="Galactose-bd-like_sf"/>
</dbReference>
<dbReference type="PROSITE" id="PS50022">
    <property type="entry name" value="FA58C_3"/>
    <property type="match status" value="1"/>
</dbReference>
<keyword evidence="1" id="KW-0420">Kringle</keyword>
<dbReference type="CDD" id="cd00057">
    <property type="entry name" value="FA58C"/>
    <property type="match status" value="1"/>
</dbReference>
<evidence type="ECO:0000256" key="1">
    <source>
        <dbReference type="PROSITE-ProRule" id="PRU00121"/>
    </source>
</evidence>
<feature type="region of interest" description="Disordered" evidence="2">
    <location>
        <begin position="329"/>
        <end position="361"/>
    </location>
</feature>
<dbReference type="InterPro" id="IPR013806">
    <property type="entry name" value="Kringle-like"/>
</dbReference>
<dbReference type="CDD" id="cd00064">
    <property type="entry name" value="FU"/>
    <property type="match status" value="1"/>
</dbReference>
<comment type="caution">
    <text evidence="1">Lacks conserved residue(s) required for the propagation of feature annotation.</text>
</comment>
<evidence type="ECO:0000313" key="5">
    <source>
        <dbReference type="Proteomes" id="UP000749559"/>
    </source>
</evidence>
<dbReference type="PROSITE" id="PS51412">
    <property type="entry name" value="MACPF_2"/>
    <property type="match status" value="1"/>
</dbReference>
<keyword evidence="3" id="KW-0732">Signal</keyword>
<dbReference type="Gene3D" id="2.60.120.260">
    <property type="entry name" value="Galactose-binding domain-like"/>
    <property type="match status" value="1"/>
</dbReference>
<evidence type="ECO:0000256" key="2">
    <source>
        <dbReference type="SAM" id="MobiDB-lite"/>
    </source>
</evidence>
<dbReference type="Gene3D" id="2.40.20.10">
    <property type="entry name" value="Plasminogen Kringle 4"/>
    <property type="match status" value="1"/>
</dbReference>
<proteinExistence type="predicted"/>
<dbReference type="InterPro" id="IPR009030">
    <property type="entry name" value="Growth_fac_rcpt_cys_sf"/>
</dbReference>
<dbReference type="PROSITE" id="PS00021">
    <property type="entry name" value="KRINGLE_1"/>
    <property type="match status" value="1"/>
</dbReference>
<accession>A0A8J1TM76</accession>
<dbReference type="InterPro" id="IPR020864">
    <property type="entry name" value="MACPF"/>
</dbReference>
<dbReference type="InterPro" id="IPR000001">
    <property type="entry name" value="Kringle"/>
</dbReference>
<gene>
    <name evidence="4" type="ORF">OFUS_LOCUS26110</name>
</gene>
<dbReference type="InterPro" id="IPR000421">
    <property type="entry name" value="FA58C"/>
</dbReference>
<comment type="caution">
    <text evidence="4">The sequence shown here is derived from an EMBL/GenBank/DDBJ whole genome shotgun (WGS) entry which is preliminary data.</text>
</comment>
<name>A0A8J1TM76_OWEFU</name>
<dbReference type="PROSITE" id="PS01285">
    <property type="entry name" value="FA58C_1"/>
    <property type="match status" value="1"/>
</dbReference>
<keyword evidence="5" id="KW-1185">Reference proteome</keyword>
<organism evidence="4 5">
    <name type="scientific">Owenia fusiformis</name>
    <name type="common">Polychaete worm</name>
    <dbReference type="NCBI Taxonomy" id="6347"/>
    <lineage>
        <taxon>Eukaryota</taxon>
        <taxon>Metazoa</taxon>
        <taxon>Spiralia</taxon>
        <taxon>Lophotrochozoa</taxon>
        <taxon>Annelida</taxon>
        <taxon>Polychaeta</taxon>
        <taxon>Sedentaria</taxon>
        <taxon>Canalipalpata</taxon>
        <taxon>Sabellida</taxon>
        <taxon>Oweniida</taxon>
        <taxon>Oweniidae</taxon>
        <taxon>Owenia</taxon>
    </lineage>
</organism>
<dbReference type="OrthoDB" id="1366754at2759"/>
<dbReference type="PROSITE" id="PS50070">
    <property type="entry name" value="KRINGLE_2"/>
    <property type="match status" value="1"/>
</dbReference>
<sequence length="1302" mass="143689">MGIKTTVTWTTGILLLSLCQGHPGNFTSKRETSVTLPDGLESLVKRAAKEEVPNESPKQKRAAASSLLALADSEAGKEIARGIGQAAGAIVGEIGKQVFGASGKGEAFVKNVESSLKQDKVSGERAKATANTMKYKKAEINIIPGKGFLDATGYAPPGVKITTNFDIDKSDRRSQDSNSGDAYTYSHGIGPALVNGCFLRNYAPGDPCYAFKRMSTLCLNMLDAAAFIGVGFDGRGDVTQEFRKKSLVQRQCKNKGSFMNSDIPDTMNAVGIYDTDVNSRVFTSQDSFRHFLEESTSTSSYKGSFQEAINRNYGTSISGRGGRGFLSASVSGGAQSSGSSSINSANSQDSNGGSSARGSQRAGSSRVFMSYLEMNIVRFEIFMDEVTPGDLSQALLKDYLNLPTSYFKTSSAVMKYQNFLLRWGTHFIKSAKFGGSLKLSRTKVMSEKETEEQFATAAYSDMQSLLSNSFAAQSSSSQGSASLGLFTGARLQASRNTKEQENKKQSATKETSSSSKNSANEQRTAQNYANSYLSVEGGDEEIASIISDMYDPGFKSKLEAWLQSIPEYPRPFAFHLGKITELFDMNVESLFPDDTNQGCLGAAVKNDPATGKFYFESKKTVGKEIKIVKNYCKYGTSKKEFQEQFDMRRLALERAIAVYMEEGPIPSTEQLIPAGRPGCDTSFTAFDKSSFPTWENLKSGPFRVIFDMDRDITGIVASDDIVQVSLKHKRWYTQRDETVLHLYDGFDNGQSTSDLTLKRISIKGLLMTYDENNGMLRITNDDNNVMKKEGITISQKIVGRPIARVESLSKPNEDNKEDIASFKVALPCNVKWSNVHSFEPTEKGSCVKFTAASAGDIFVVFALIPSKKDTWYTVHISSDSAGVYKANKVQQMETTIISAWGLGDSNLFQTYSVCLTKTKDTLHIQYGKVIENEDKMTVYLDYKDTSDPILPEFYAFGSGMRDVQLVQISILPKASMGQVECGADGSGSKEKDCFKCHPQCINGCFKRQSDKACRACRSLTVNLVDGSKQCVEKCPGGTKEVNKVCKIQAKVKTEVKENNKECKADTLGKGYQGKLSITKSGKTCQRWDTQSPHKPNHDIKPSNFPEDTLKDAENYCRNPDNAQEGPWCYTTDINKKWEYCYVQKCVACDNLKGLLPDIPSDRLTASSFWVSAEPNQGRLDTKGTSSKSGGWLARSGKINTNQWIQVDLGRVMKFLGVITQGRNGVDQWVKTFRIDYSTDGEQFITILHSAGQRTTEFQGNSDQNTKVRHMLDRPRQARYVRINPRTWNSYPSMRFDVIGCDN</sequence>
<dbReference type="PANTHER" id="PTHR46549">
    <property type="entry name" value="MACPF DOMAIN-CONTAINING PROTEIN"/>
    <property type="match status" value="1"/>
</dbReference>
<feature type="region of interest" description="Disordered" evidence="2">
    <location>
        <begin position="494"/>
        <end position="523"/>
    </location>
</feature>
<evidence type="ECO:0000256" key="3">
    <source>
        <dbReference type="SAM" id="SignalP"/>
    </source>
</evidence>
<dbReference type="SMART" id="SM00261">
    <property type="entry name" value="FU"/>
    <property type="match status" value="1"/>
</dbReference>
<dbReference type="FunFam" id="2.60.120.260:FF:000016">
    <property type="entry name" value="Contactin-associated protein-like 4 isoform 1"/>
    <property type="match status" value="1"/>
</dbReference>
<evidence type="ECO:0000313" key="4">
    <source>
        <dbReference type="EMBL" id="CAH1802431.1"/>
    </source>
</evidence>
<dbReference type="Pfam" id="PF00051">
    <property type="entry name" value="Kringle"/>
    <property type="match status" value="1"/>
</dbReference>
<protein>
    <submittedName>
        <fullName evidence="4">Uncharacterized protein</fullName>
    </submittedName>
</protein>
<reference evidence="4" key="1">
    <citation type="submission" date="2022-03" db="EMBL/GenBank/DDBJ databases">
        <authorList>
            <person name="Martin C."/>
        </authorList>
    </citation>
    <scope>NUCLEOTIDE SEQUENCE</scope>
</reference>
<dbReference type="InterPro" id="IPR018056">
    <property type="entry name" value="Kringle_CS"/>
</dbReference>
<dbReference type="Proteomes" id="UP000749559">
    <property type="component" value="Unassembled WGS sequence"/>
</dbReference>
<feature type="chain" id="PRO_5043882373" evidence="3">
    <location>
        <begin position="22"/>
        <end position="1302"/>
    </location>
</feature>
<dbReference type="SMART" id="SM00231">
    <property type="entry name" value="FA58C"/>
    <property type="match status" value="1"/>
</dbReference>
<dbReference type="PRINTS" id="PR00018">
    <property type="entry name" value="KRINGLE"/>
</dbReference>
<dbReference type="SUPFAM" id="SSF57184">
    <property type="entry name" value="Growth factor receptor domain"/>
    <property type="match status" value="1"/>
</dbReference>
<dbReference type="Pfam" id="PF01823">
    <property type="entry name" value="MACPF"/>
    <property type="match status" value="1"/>
</dbReference>
<dbReference type="EMBL" id="CAIIXF020000012">
    <property type="protein sequence ID" value="CAH1802431.1"/>
    <property type="molecule type" value="Genomic_DNA"/>
</dbReference>
<dbReference type="InterPro" id="IPR038178">
    <property type="entry name" value="Kringle_sf"/>
</dbReference>
<dbReference type="SMART" id="SM00130">
    <property type="entry name" value="KR"/>
    <property type="match status" value="1"/>
</dbReference>
<feature type="compositionally biased region" description="Polar residues" evidence="2">
    <location>
        <begin position="508"/>
        <end position="523"/>
    </location>
</feature>
<feature type="signal peptide" evidence="3">
    <location>
        <begin position="1"/>
        <end position="21"/>
    </location>
</feature>